<name>A0A9W4QT50_9GAMM</name>
<dbReference type="Proteomes" id="UP001152485">
    <property type="component" value="Unassembled WGS sequence"/>
</dbReference>
<protein>
    <submittedName>
        <fullName evidence="1">Uncharacterized protein</fullName>
    </submittedName>
</protein>
<sequence>MTDTKLHDNNDDISTNLTFNTPAFIQDLSNSPAKQAQLDTIWNTYLYAFVEQATPSGEAYFYNPATTIVPTGTASAPVTWNAFPGRLQQYFSASTPVSPPNPYNLSLTQLRELADTGSYTTNGQPQALQDIPAVFCPEADWSGTLNPFLPYGPRGWQDEYCEWAVQKNDDGNITRVDFACENPEYWHALWSVSPDTVAKLYQDTLNFDAPTSSQITVSVDDLTLKDQHGHAVINPVNGNPVYNPLNKWNNSPISNRQSANMNGGVMHLTSTPNTLQTEIGLAGFSTPQYESGNESQQKLLCCGQFGQAYRHSDPHIGQTVNQIVGGQFIENQYFKVNLANPFGLYIQQPQSLDSWTFSSRVKKGINVPADAKASDIWQIIRGSTQVNDPVTNSAFPGNLILHAICQIPSAWLAMDPTLTLADIEINGAPIQWGSQITEQIDIGLFARPLSASKAPPQVPCAGPSAAGAPLQAMQQHVWDAYYAVNETNPAGSELSLASNSVIVPAVATAGSTADIALTVNKLPAGVQPIVKVLTGSTDGSNDPKVTVSVTDKNTVTYAVPGNSGPGTYTSLSLTVTTDKSAVAGLRAIEVSYTGAQPQTMASLLFVQPKTKESGNA</sequence>
<dbReference type="EMBL" id="CAMAPD010000006">
    <property type="protein sequence ID" value="CAH9057661.1"/>
    <property type="molecule type" value="Genomic_DNA"/>
</dbReference>
<evidence type="ECO:0000313" key="1">
    <source>
        <dbReference type="EMBL" id="CAH9052108.1"/>
    </source>
</evidence>
<gene>
    <name evidence="1" type="ORF">PSECIP111854_00901</name>
    <name evidence="2" type="ORF">PSECIP111951_01713</name>
</gene>
<dbReference type="EMBL" id="CAMAPC010000002">
    <property type="protein sequence ID" value="CAH9052108.1"/>
    <property type="molecule type" value="Genomic_DNA"/>
</dbReference>
<dbReference type="RefSeq" id="WP_261592866.1">
    <property type="nucleotide sequence ID" value="NZ_CAMAPC010000002.1"/>
</dbReference>
<accession>A0A9W4QT50</accession>
<evidence type="ECO:0000313" key="4">
    <source>
        <dbReference type="Proteomes" id="UP001152485"/>
    </source>
</evidence>
<evidence type="ECO:0000313" key="3">
    <source>
        <dbReference type="Proteomes" id="UP001152467"/>
    </source>
</evidence>
<reference evidence="1 4" key="1">
    <citation type="submission" date="2022-07" db="EMBL/GenBank/DDBJ databases">
        <authorList>
            <person name="Criscuolo A."/>
        </authorList>
    </citation>
    <scope>NUCLEOTIDE SEQUENCE</scope>
    <source>
        <strain evidence="4">CIP 111951</strain>
        <strain evidence="1">CIP111854</strain>
        <strain evidence="2">CIP111951</strain>
    </source>
</reference>
<evidence type="ECO:0000313" key="2">
    <source>
        <dbReference type="EMBL" id="CAH9057661.1"/>
    </source>
</evidence>
<proteinExistence type="predicted"/>
<organism evidence="1 3">
    <name type="scientific">Pseudoalteromonas holothuriae</name>
    <dbReference type="NCBI Taxonomy" id="2963714"/>
    <lineage>
        <taxon>Bacteria</taxon>
        <taxon>Pseudomonadati</taxon>
        <taxon>Pseudomonadota</taxon>
        <taxon>Gammaproteobacteria</taxon>
        <taxon>Alteromonadales</taxon>
        <taxon>Pseudoalteromonadaceae</taxon>
        <taxon>Pseudoalteromonas</taxon>
    </lineage>
</organism>
<comment type="caution">
    <text evidence="1">The sequence shown here is derived from an EMBL/GenBank/DDBJ whole genome shotgun (WGS) entry which is preliminary data.</text>
</comment>
<dbReference type="AlphaFoldDB" id="A0A9W4QT50"/>
<dbReference type="Proteomes" id="UP001152467">
    <property type="component" value="Unassembled WGS sequence"/>
</dbReference>
<keyword evidence="3" id="KW-1185">Reference proteome</keyword>